<dbReference type="EnsemblMetazoa" id="CJA00064.1">
    <property type="protein sequence ID" value="CJA00064.1"/>
    <property type="gene ID" value="WBGene00119268"/>
</dbReference>
<dbReference type="OMA" id="HPECIYK"/>
<evidence type="ECO:0000259" key="6">
    <source>
        <dbReference type="PROSITE" id="PS50089"/>
    </source>
</evidence>
<evidence type="ECO:0000313" key="7">
    <source>
        <dbReference type="EnsemblMetazoa" id="CJA00064.1"/>
    </source>
</evidence>
<dbReference type="PANTHER" id="PTHR45931">
    <property type="entry name" value="SI:CH211-59O9.10"/>
    <property type="match status" value="1"/>
</dbReference>
<dbReference type="PROSITE" id="PS50089">
    <property type="entry name" value="ZF_RING_2"/>
    <property type="match status" value="1"/>
</dbReference>
<reference evidence="8" key="1">
    <citation type="submission" date="2010-08" db="EMBL/GenBank/DDBJ databases">
        <authorList>
            <consortium name="Caenorhabditis japonica Sequencing Consortium"/>
            <person name="Wilson R.K."/>
        </authorList>
    </citation>
    <scope>NUCLEOTIDE SEQUENCE [LARGE SCALE GENOMIC DNA]</scope>
    <source>
        <strain evidence="8">DF5081</strain>
    </source>
</reference>
<sequence>MDSAAAASLLFDPNTPAASSSVVVLTPEAECLREMLTIRRPAPPFLTSYDRQTQRVPLPRRSPANNPVIAELMNTVAQARDRKRQREEAFFNRRDVGQQTEADSREFTQEDGISATKRVRREVEPTGLHTQVSTNATNVCSEDLPAQPSSSVPPNRNYLPPSSSGSTSTSNYPSTAFQDAHRLAQRNARRAQRTRRIQQAETLRLQMENSPATAYLQQINGIVPGSDHNCDIRCQLHNHTTATPAAAGPHSVSPTIAPHIHVRHPLAPPTYSIFGQLARLNHHPTLHMPTVMMGVSNPLLLNTIPVAAPSIPVPQPAPAYQSMYGWIANNVPISAMAPPEYLSNFLRAHHDMMLPPFDRMGLDRHHMFAGLDLDVPVGASRVEIDSFTTAEPYKRPDGEEEEETCTVCLCGYEDGENVRKLPCKHFFHPNCIDKWLDINKRCPMCREEIDRNRAA</sequence>
<name>A0A8R1DE62_CAEJA</name>
<dbReference type="InterPro" id="IPR001841">
    <property type="entry name" value="Znf_RING"/>
</dbReference>
<accession>A0A8R1DE62</accession>
<organism evidence="7 8">
    <name type="scientific">Caenorhabditis japonica</name>
    <dbReference type="NCBI Taxonomy" id="281687"/>
    <lineage>
        <taxon>Eukaryota</taxon>
        <taxon>Metazoa</taxon>
        <taxon>Ecdysozoa</taxon>
        <taxon>Nematoda</taxon>
        <taxon>Chromadorea</taxon>
        <taxon>Rhabditida</taxon>
        <taxon>Rhabditina</taxon>
        <taxon>Rhabditomorpha</taxon>
        <taxon>Rhabditoidea</taxon>
        <taxon>Rhabditidae</taxon>
        <taxon>Peloderinae</taxon>
        <taxon>Caenorhabditis</taxon>
    </lineage>
</organism>
<dbReference type="GO" id="GO:0008270">
    <property type="term" value="F:zinc ion binding"/>
    <property type="evidence" value="ECO:0007669"/>
    <property type="project" value="UniProtKB-KW"/>
</dbReference>
<dbReference type="PANTHER" id="PTHR45931:SF3">
    <property type="entry name" value="RING ZINC FINGER-CONTAINING PROTEIN"/>
    <property type="match status" value="1"/>
</dbReference>
<reference evidence="7" key="2">
    <citation type="submission" date="2022-06" db="UniProtKB">
        <authorList>
            <consortium name="EnsemblMetazoa"/>
        </authorList>
    </citation>
    <scope>IDENTIFICATION</scope>
    <source>
        <strain evidence="7">DF5081</strain>
    </source>
</reference>
<keyword evidence="1" id="KW-0479">Metal-binding</keyword>
<evidence type="ECO:0000256" key="1">
    <source>
        <dbReference type="ARBA" id="ARBA00022723"/>
    </source>
</evidence>
<evidence type="ECO:0000313" key="8">
    <source>
        <dbReference type="Proteomes" id="UP000005237"/>
    </source>
</evidence>
<dbReference type="GO" id="GO:0006511">
    <property type="term" value="P:ubiquitin-dependent protein catabolic process"/>
    <property type="evidence" value="ECO:0007669"/>
    <property type="project" value="TreeGrafter"/>
</dbReference>
<protein>
    <submittedName>
        <fullName evidence="7">RING-type domain-containing protein</fullName>
    </submittedName>
</protein>
<evidence type="ECO:0000256" key="5">
    <source>
        <dbReference type="SAM" id="MobiDB-lite"/>
    </source>
</evidence>
<dbReference type="InterPro" id="IPR013083">
    <property type="entry name" value="Znf_RING/FYVE/PHD"/>
</dbReference>
<evidence type="ECO:0000256" key="4">
    <source>
        <dbReference type="PROSITE-ProRule" id="PRU00175"/>
    </source>
</evidence>
<proteinExistence type="predicted"/>
<dbReference type="Proteomes" id="UP000005237">
    <property type="component" value="Unassembled WGS sequence"/>
</dbReference>
<evidence type="ECO:0000256" key="2">
    <source>
        <dbReference type="ARBA" id="ARBA00022771"/>
    </source>
</evidence>
<feature type="compositionally biased region" description="Polar residues" evidence="5">
    <location>
        <begin position="128"/>
        <end position="140"/>
    </location>
</feature>
<dbReference type="AlphaFoldDB" id="A0A8R1DE62"/>
<feature type="domain" description="RING-type" evidence="6">
    <location>
        <begin position="405"/>
        <end position="446"/>
    </location>
</feature>
<feature type="compositionally biased region" description="Low complexity" evidence="5">
    <location>
        <begin position="160"/>
        <end position="174"/>
    </location>
</feature>
<dbReference type="InterPro" id="IPR011016">
    <property type="entry name" value="Znf_RING-CH"/>
</dbReference>
<dbReference type="GO" id="GO:0005634">
    <property type="term" value="C:nucleus"/>
    <property type="evidence" value="ECO:0007669"/>
    <property type="project" value="TreeGrafter"/>
</dbReference>
<dbReference type="Pfam" id="PF13639">
    <property type="entry name" value="zf-RING_2"/>
    <property type="match status" value="1"/>
</dbReference>
<dbReference type="Gene3D" id="3.30.40.10">
    <property type="entry name" value="Zinc/RING finger domain, C3HC4 (zinc finger)"/>
    <property type="match status" value="1"/>
</dbReference>
<keyword evidence="8" id="KW-1185">Reference proteome</keyword>
<evidence type="ECO:0000256" key="3">
    <source>
        <dbReference type="ARBA" id="ARBA00022833"/>
    </source>
</evidence>
<dbReference type="InterPro" id="IPR051834">
    <property type="entry name" value="RING_finger_E3_ligase"/>
</dbReference>
<dbReference type="SUPFAM" id="SSF57850">
    <property type="entry name" value="RING/U-box"/>
    <property type="match status" value="1"/>
</dbReference>
<dbReference type="GO" id="GO:0061630">
    <property type="term" value="F:ubiquitin protein ligase activity"/>
    <property type="evidence" value="ECO:0007669"/>
    <property type="project" value="TreeGrafter"/>
</dbReference>
<keyword evidence="2 4" id="KW-0863">Zinc-finger</keyword>
<keyword evidence="3" id="KW-0862">Zinc</keyword>
<feature type="region of interest" description="Disordered" evidence="5">
    <location>
        <begin position="93"/>
        <end position="174"/>
    </location>
</feature>
<dbReference type="SMART" id="SM00184">
    <property type="entry name" value="RING"/>
    <property type="match status" value="1"/>
</dbReference>
<feature type="compositionally biased region" description="Basic and acidic residues" evidence="5">
    <location>
        <begin position="93"/>
        <end position="108"/>
    </location>
</feature>
<dbReference type="SMART" id="SM00744">
    <property type="entry name" value="RINGv"/>
    <property type="match status" value="1"/>
</dbReference>